<evidence type="ECO:0000313" key="2">
    <source>
        <dbReference type="Proteomes" id="UP000192284"/>
    </source>
</evidence>
<dbReference type="Proteomes" id="UP000192284">
    <property type="component" value="Unassembled WGS sequence"/>
</dbReference>
<dbReference type="AlphaFoldDB" id="A0A1X0A457"/>
<reference evidence="1 2" key="1">
    <citation type="submission" date="2017-02" db="EMBL/GenBank/DDBJ databases">
        <title>The new phylogeny of genus Mycobacterium.</title>
        <authorList>
            <person name="Tortoli E."/>
            <person name="Trovato A."/>
            <person name="Cirillo D.M."/>
        </authorList>
    </citation>
    <scope>NUCLEOTIDE SEQUENCE [LARGE SCALE GENOMIC DNA]</scope>
    <source>
        <strain evidence="1 2">DSM 45057</strain>
    </source>
</reference>
<sequence>MVDFAAGAVRDVVAQAQHAQQLGDVAARTRIVAVLIQARSQLDQQLQLLLGAQLLLGKRVAQPRDVAEGHRWLFG</sequence>
<accession>A0A1X0A457</accession>
<proteinExistence type="predicted"/>
<organism evidence="1 2">
    <name type="scientific">Mycobacterium angelicum</name>
    <dbReference type="NCBI Taxonomy" id="470074"/>
    <lineage>
        <taxon>Bacteria</taxon>
        <taxon>Bacillati</taxon>
        <taxon>Actinomycetota</taxon>
        <taxon>Actinomycetes</taxon>
        <taxon>Mycobacteriales</taxon>
        <taxon>Mycobacteriaceae</taxon>
        <taxon>Mycobacterium</taxon>
    </lineage>
</organism>
<gene>
    <name evidence="1" type="ORF">BST12_04135</name>
</gene>
<dbReference type="EMBL" id="MVHE01000004">
    <property type="protein sequence ID" value="ORA24849.1"/>
    <property type="molecule type" value="Genomic_DNA"/>
</dbReference>
<comment type="caution">
    <text evidence="1">The sequence shown here is derived from an EMBL/GenBank/DDBJ whole genome shotgun (WGS) entry which is preliminary data.</text>
</comment>
<evidence type="ECO:0000313" key="1">
    <source>
        <dbReference type="EMBL" id="ORA24849.1"/>
    </source>
</evidence>
<keyword evidence="2" id="KW-1185">Reference proteome</keyword>
<name>A0A1X0A457_MYCAN</name>
<protein>
    <submittedName>
        <fullName evidence="1">Uncharacterized protein</fullName>
    </submittedName>
</protein>